<dbReference type="RefSeq" id="YP_010780331.1">
    <property type="nucleotide sequence ID" value="NC_075038.1"/>
</dbReference>
<accession>A0A6N1NNT1</accession>
<dbReference type="KEGG" id="vg:80517022"/>
<dbReference type="GeneID" id="80517022"/>
<reference evidence="1" key="2">
    <citation type="journal article" date="2018" name="Nat. Commun.">
        <title>Tailed giant Tupanvirus possesses the most complete translational apparatus of the known virosphere.</title>
        <authorList>
            <person name="Abrahao J."/>
            <person name="Silva L."/>
            <person name="Silva L.S."/>
            <person name="Khalil J.Y.B."/>
            <person name="Rodrigues R."/>
            <person name="Arantes T."/>
            <person name="Assis F."/>
            <person name="Boratto P."/>
            <person name="Andrade M."/>
            <person name="Kroon E.G."/>
            <person name="Ribeiro B."/>
            <person name="Bergier I."/>
            <person name="Seligmann H."/>
            <person name="Ghigo E."/>
            <person name="Colson P."/>
            <person name="Levasseur A."/>
            <person name="Kroemer G."/>
            <person name="Raoult D."/>
            <person name="La Scola B."/>
        </authorList>
    </citation>
    <scope>NUCLEOTIDE SEQUENCE [LARGE SCALE GENOMIC DNA]</scope>
    <source>
        <strain evidence="1">Deep ocean</strain>
    </source>
</reference>
<evidence type="ECO:0000313" key="1">
    <source>
        <dbReference type="EMBL" id="QKU33723.1"/>
    </source>
</evidence>
<dbReference type="EMBL" id="MF405918">
    <property type="protein sequence ID" value="QKU33723.1"/>
    <property type="molecule type" value="Genomic_DNA"/>
</dbReference>
<reference evidence="1" key="1">
    <citation type="submission" date="2017-06" db="EMBL/GenBank/DDBJ databases">
        <authorList>
            <person name="Assis F.L."/>
            <person name="Abrahao J.S."/>
            <person name="Silva L."/>
            <person name="Khalil J.B."/>
            <person name="Rodrigues R."/>
            <person name="Silva L.S."/>
            <person name="Boratto P."/>
            <person name="Andrade M."/>
            <person name="Kroon E.G."/>
            <person name="Ribeiro B."/>
            <person name="Bergier I."/>
            <person name="Seligmann H."/>
            <person name="Ghigo E."/>
            <person name="Colson P."/>
            <person name="Levasseur A."/>
            <person name="Raoult D."/>
            <person name="Scola B.L."/>
        </authorList>
    </citation>
    <scope>NUCLEOTIDE SEQUENCE</scope>
    <source>
        <strain evidence="1">Deep ocean</strain>
    </source>
</reference>
<sequence length="544" mass="64062">MSSYTKIKRYLDNFYKQFDVNERNTIHNIFYQQNDLVNNNETHFYVLCQKSFGNGDIVNGIKTYKILQKYFKNIYLLVKDDKDYQSTYEISKGEFKITTLSSLNFIYDIGETKQIKKIFIACALPVYRERFDNIPGPKRFLFIDEYNGWRIEYLKDKKNRSVNDDISKSADDSSDDSDDENKHVCNKFNCKKCLKTEHYIQYAINKKIEPQDDSMKFYFVSSGFGKTEKNIPTIGVHIMEEPFKDFSNDLVKFYFKRIGNEKFYFAYFSTISKKKDASFTYLKRFYETIIGLNKGTSSNIIIVDASGYLYRNKKISFVKDDVVEFHERGCYIENKTNNTKILYVNYLSHDDMINLMRTSEPLILLSGDQSFIEGISLHISGVTKIIFYQIQSWKLNLIQQFMKISSDILPANSSLLNLQKIIYNCETESDFPIETVVSIISENYCELIKQSTLVYKHITNQYNIENILVSICFRLMYEDDNTIEIINQMIELYHNKKCFKNEYHKLITYINSKHTNTHSKRKTTDTKDVTLKNLSPNKKIKLVS</sequence>
<proteinExistence type="predicted"/>
<protein>
    <submittedName>
        <fullName evidence="1">Putative ORFan</fullName>
    </submittedName>
</protein>
<name>A0A6N1NNT1_9VIRU</name>
<organism evidence="1">
    <name type="scientific">Tupanvirus deep ocean</name>
    <dbReference type="NCBI Taxonomy" id="2126984"/>
    <lineage>
        <taxon>Viruses</taxon>
        <taxon>Varidnaviria</taxon>
        <taxon>Bamfordvirae</taxon>
        <taxon>Nucleocytoviricota</taxon>
        <taxon>Megaviricetes</taxon>
        <taxon>Imitervirales</taxon>
        <taxon>Mimiviridae</taxon>
        <taxon>Megamimivirinae</taxon>
        <taxon>Tupanvirus</taxon>
        <taxon>Tupanvirus altamarinense</taxon>
    </lineage>
</organism>